<evidence type="ECO:0000313" key="1">
    <source>
        <dbReference type="EMBL" id="TRZ06592.1"/>
    </source>
</evidence>
<feature type="non-terminal residue" evidence="1">
    <location>
        <position position="162"/>
    </location>
</feature>
<accession>A0A8K1FWY0</accession>
<organism evidence="1 2">
    <name type="scientific">Zosterops borbonicus</name>
    <dbReference type="NCBI Taxonomy" id="364589"/>
    <lineage>
        <taxon>Eukaryota</taxon>
        <taxon>Metazoa</taxon>
        <taxon>Chordata</taxon>
        <taxon>Craniata</taxon>
        <taxon>Vertebrata</taxon>
        <taxon>Euteleostomi</taxon>
        <taxon>Archelosauria</taxon>
        <taxon>Archosauria</taxon>
        <taxon>Dinosauria</taxon>
        <taxon>Saurischia</taxon>
        <taxon>Theropoda</taxon>
        <taxon>Coelurosauria</taxon>
        <taxon>Aves</taxon>
        <taxon>Neognathae</taxon>
        <taxon>Neoaves</taxon>
        <taxon>Telluraves</taxon>
        <taxon>Australaves</taxon>
        <taxon>Passeriformes</taxon>
        <taxon>Sylvioidea</taxon>
        <taxon>Zosteropidae</taxon>
        <taxon>Zosterops</taxon>
    </lineage>
</organism>
<sequence>DMLPTLTSPEDFATTLQNLVDGALLMTIMSHRVEKFFLKQLGKGLLKLDFLEETPLLEFSSQNCLKPGQMGEQLAHGLGAKSYSEWGDIRLTTCSGVLQGFILIPVLFNIIINGLDAGLEGILSKFADNTKLRGVVDSLKDTEACWGAHLSLVSPVFGWTTC</sequence>
<keyword evidence="2" id="KW-1185">Reference proteome</keyword>
<name>A0A8K1FWY0_9PASS</name>
<proteinExistence type="predicted"/>
<dbReference type="EMBL" id="SWJQ01002357">
    <property type="protein sequence ID" value="TRZ06592.1"/>
    <property type="molecule type" value="Genomic_DNA"/>
</dbReference>
<reference evidence="1" key="1">
    <citation type="submission" date="2019-04" db="EMBL/GenBank/DDBJ databases">
        <title>Genome assembly of Zosterops borbonicus 15179.</title>
        <authorList>
            <person name="Leroy T."/>
            <person name="Anselmetti Y."/>
            <person name="Tilak M.-K."/>
            <person name="Nabholz B."/>
        </authorList>
    </citation>
    <scope>NUCLEOTIDE SEQUENCE</scope>
    <source>
        <strain evidence="1">HGM_15179</strain>
        <tissue evidence="1">Muscle</tissue>
    </source>
</reference>
<dbReference type="OrthoDB" id="411173at2759"/>
<protein>
    <submittedName>
        <fullName evidence="1">Uncharacterized protein</fullName>
    </submittedName>
</protein>
<dbReference type="Proteomes" id="UP000796761">
    <property type="component" value="Unassembled WGS sequence"/>
</dbReference>
<dbReference type="AlphaFoldDB" id="A0A8K1FWY0"/>
<gene>
    <name evidence="1" type="ORF">HGM15179_020515</name>
</gene>
<evidence type="ECO:0000313" key="2">
    <source>
        <dbReference type="Proteomes" id="UP000796761"/>
    </source>
</evidence>
<comment type="caution">
    <text evidence="1">The sequence shown here is derived from an EMBL/GenBank/DDBJ whole genome shotgun (WGS) entry which is preliminary data.</text>
</comment>